<comment type="caution">
    <text evidence="2">The sequence shown here is derived from an EMBL/GenBank/DDBJ whole genome shotgun (WGS) entry which is preliminary data.</text>
</comment>
<feature type="region of interest" description="Disordered" evidence="1">
    <location>
        <begin position="1"/>
        <end position="58"/>
    </location>
</feature>
<proteinExistence type="predicted"/>
<name>A0A6P2BZS1_9ACTN</name>
<feature type="region of interest" description="Disordered" evidence="1">
    <location>
        <begin position="119"/>
        <end position="152"/>
    </location>
</feature>
<accession>A0A6P2BZS1</accession>
<protein>
    <submittedName>
        <fullName evidence="2">Uncharacterized protein</fullName>
    </submittedName>
</protein>
<dbReference type="GO" id="GO:0003700">
    <property type="term" value="F:DNA-binding transcription factor activity"/>
    <property type="evidence" value="ECO:0007669"/>
    <property type="project" value="InterPro"/>
</dbReference>
<dbReference type="Proteomes" id="UP000460272">
    <property type="component" value="Unassembled WGS sequence"/>
</dbReference>
<dbReference type="Gene3D" id="1.10.1740.10">
    <property type="match status" value="1"/>
</dbReference>
<keyword evidence="3" id="KW-1185">Reference proteome</keyword>
<gene>
    <name evidence="2" type="ORF">EAS64_16620</name>
</gene>
<organism evidence="2 3">
    <name type="scientific">Trebonia kvetii</name>
    <dbReference type="NCBI Taxonomy" id="2480626"/>
    <lineage>
        <taxon>Bacteria</taxon>
        <taxon>Bacillati</taxon>
        <taxon>Actinomycetota</taxon>
        <taxon>Actinomycetes</taxon>
        <taxon>Streptosporangiales</taxon>
        <taxon>Treboniaceae</taxon>
        <taxon>Trebonia</taxon>
    </lineage>
</organism>
<sequence length="152" mass="16212">MPNGFVAAPHRPRLPRLPGLPRRPASAVERNSPVIIRPPGGLPDDGLTEGGTLSDPTQRFTGLYDEYYRRVLRYALQHADPGGAEDVANETFLISWRGSPRSRSRRCPGCSAWPATCCASSSAGPAGSSGSRTASRRSPATPTCRHGTRAST</sequence>
<reference evidence="2 3" key="1">
    <citation type="submission" date="2018-11" db="EMBL/GenBank/DDBJ databases">
        <title>Trebonia kvetii gen.nov., sp.nov., a novel acidophilic actinobacterium, and proposal of the new actinobacterial family Treboniaceae fam. nov.</title>
        <authorList>
            <person name="Rapoport D."/>
            <person name="Sagova-Mareckova M."/>
            <person name="Sedlacek I."/>
            <person name="Provaznik J."/>
            <person name="Kralova S."/>
            <person name="Pavlinic D."/>
            <person name="Benes V."/>
            <person name="Kopecky J."/>
        </authorList>
    </citation>
    <scope>NUCLEOTIDE SEQUENCE [LARGE SCALE GENOMIC DNA]</scope>
    <source>
        <strain evidence="2 3">15Tr583</strain>
    </source>
</reference>
<dbReference type="InterPro" id="IPR013325">
    <property type="entry name" value="RNA_pol_sigma_r2"/>
</dbReference>
<dbReference type="SUPFAM" id="SSF88946">
    <property type="entry name" value="Sigma2 domain of RNA polymerase sigma factors"/>
    <property type="match status" value="1"/>
</dbReference>
<dbReference type="OrthoDB" id="4184921at2"/>
<dbReference type="AlphaFoldDB" id="A0A6P2BZS1"/>
<dbReference type="GO" id="GO:0006352">
    <property type="term" value="P:DNA-templated transcription initiation"/>
    <property type="evidence" value="ECO:0007669"/>
    <property type="project" value="InterPro"/>
</dbReference>
<feature type="compositionally biased region" description="Low complexity" evidence="1">
    <location>
        <begin position="119"/>
        <end position="143"/>
    </location>
</feature>
<evidence type="ECO:0000313" key="3">
    <source>
        <dbReference type="Proteomes" id="UP000460272"/>
    </source>
</evidence>
<evidence type="ECO:0000256" key="1">
    <source>
        <dbReference type="SAM" id="MobiDB-lite"/>
    </source>
</evidence>
<evidence type="ECO:0000313" key="2">
    <source>
        <dbReference type="EMBL" id="TVZ04659.1"/>
    </source>
</evidence>
<dbReference type="EMBL" id="RPFW01000003">
    <property type="protein sequence ID" value="TVZ04659.1"/>
    <property type="molecule type" value="Genomic_DNA"/>
</dbReference>